<evidence type="ECO:0000313" key="3">
    <source>
        <dbReference type="EMBL" id="KYQ93175.1"/>
    </source>
</evidence>
<proteinExistence type="predicted"/>
<dbReference type="GO" id="GO:0045335">
    <property type="term" value="C:phagocytic vesicle"/>
    <property type="evidence" value="ECO:0007669"/>
    <property type="project" value="TreeGrafter"/>
</dbReference>
<keyword evidence="1" id="KW-0472">Membrane</keyword>
<dbReference type="PANTHER" id="PTHR31093">
    <property type="entry name" value="CELL SURFACE GLYCOPROTEIN GP138-RELATED-RELATED"/>
    <property type="match status" value="1"/>
</dbReference>
<evidence type="ECO:0000313" key="4">
    <source>
        <dbReference type="Proteomes" id="UP000076078"/>
    </source>
</evidence>
<comment type="caution">
    <text evidence="3">The sequence shown here is derived from an EMBL/GenBank/DDBJ whole genome shotgun (WGS) entry which is preliminary data.</text>
</comment>
<dbReference type="AlphaFoldDB" id="A0A151ZGW8"/>
<dbReference type="EMBL" id="LODT01000028">
    <property type="protein sequence ID" value="KYQ93175.1"/>
    <property type="molecule type" value="Genomic_DNA"/>
</dbReference>
<dbReference type="InParanoid" id="A0A151ZGW8"/>
<dbReference type="InterPro" id="IPR032675">
    <property type="entry name" value="LRR_dom_sf"/>
</dbReference>
<keyword evidence="1" id="KW-0812">Transmembrane</keyword>
<protein>
    <recommendedName>
        <fullName evidence="5">IPT/TIG domain-containing protein</fullName>
    </recommendedName>
</protein>
<reference evidence="3 4" key="1">
    <citation type="submission" date="2015-12" db="EMBL/GenBank/DDBJ databases">
        <title>Dictyostelia acquired genes for synthesis and detection of signals that induce cell-type specialization by lateral gene transfer from prokaryotes.</title>
        <authorList>
            <person name="Gloeckner G."/>
            <person name="Schaap P."/>
        </authorList>
    </citation>
    <scope>NUCLEOTIDE SEQUENCE [LARGE SCALE GENOMIC DNA]</scope>
    <source>
        <strain evidence="3 4">TK</strain>
    </source>
</reference>
<keyword evidence="4" id="KW-1185">Reference proteome</keyword>
<feature type="signal peptide" evidence="2">
    <location>
        <begin position="1"/>
        <end position="20"/>
    </location>
</feature>
<keyword evidence="1" id="KW-1133">Transmembrane helix</keyword>
<feature type="transmembrane region" description="Helical" evidence="1">
    <location>
        <begin position="858"/>
        <end position="884"/>
    </location>
</feature>
<dbReference type="GO" id="GO:0006907">
    <property type="term" value="P:pinocytosis"/>
    <property type="evidence" value="ECO:0007669"/>
    <property type="project" value="TreeGrafter"/>
</dbReference>
<evidence type="ECO:0000256" key="1">
    <source>
        <dbReference type="SAM" id="Phobius"/>
    </source>
</evidence>
<dbReference type="PANTHER" id="PTHR31093:SF4">
    <property type="entry name" value="CELL SURFACE GLYCOPROTEIN-RELATED"/>
    <property type="match status" value="1"/>
</dbReference>
<dbReference type="Proteomes" id="UP000076078">
    <property type="component" value="Unassembled WGS sequence"/>
</dbReference>
<keyword evidence="2" id="KW-0732">Signal</keyword>
<name>A0A151ZGW8_TIELA</name>
<dbReference type="SUPFAM" id="SSF52058">
    <property type="entry name" value="L domain-like"/>
    <property type="match status" value="1"/>
</dbReference>
<gene>
    <name evidence="3" type="ORF">DLAC_05809</name>
</gene>
<dbReference type="InterPro" id="IPR053133">
    <property type="entry name" value="Sexual_fusion_gp"/>
</dbReference>
<dbReference type="CDD" id="cd00603">
    <property type="entry name" value="IPT_PCSR"/>
    <property type="match status" value="1"/>
</dbReference>
<dbReference type="Gene3D" id="3.80.10.10">
    <property type="entry name" value="Ribonuclease Inhibitor"/>
    <property type="match status" value="2"/>
</dbReference>
<sequence length="923" mass="105122">MKCFRFLLFLVTFFIFVVNGLFQSEIDLLWRFNEELTQGWDNSDFCINYPYIICDEQSHVLSLTLRSPPIENVYIPSTNIHDLLNLKIFKTAKGLQIPINFFSDISGMSVLQELQLVESIDYIPTDIGYSLKSTNISTLVIERLSTSIPESLFTQIPTLTTLVIKSVSHGYYLPNSITSPSSLVNFQVMIDNQFMSGINFNRLRKLKIIRMENSNVYFGYNDFSSFSQLEELELIGNSQNAESELPTSLYNCKSLRRLVIQNRWFRQRLPIDFSRSATLNSLELDESDLNTSITSIPECFQCDLFYWKSQGVEFKPNSLMSLDTTKKHQCLSFSLVESPKVLVGTRGGDMVLQGTSLGWDLDGGLRSTVIVPNSKIVYRIGSGVGYGLSLQLRFHRLDIGMDKLFYYAYKPPVIFEIVYQNNSNSLTIKGENFGNLPNQLVLVIGGVVVGSESIKTLDHEIIELHNNPIPYSSDLLVSFTVEVANQKISHYINTLTGTPILYGPYKELSKQGGIAVVYGDYLTYDISLIELKLGGVNCQVLSSNKTMIQFKYPKIPILGRLLYPLSLKVANYTYENGTMMQYMKCEIGAGGLTRSYCNEDGLLVCKGNWTGNECTSLPLDDLFYTSKLHSLGHSPNIFNYLYQFTLESVIEVTSTGGFVRKWNLNDLELWVSSGLDSYSMTLGDVDSHQLVTVRMQSVGNSLIKLTVVIDKYQFKEQNNTMKLVFSSNLNQDFLPESNMDMYCSLNELGNDPTRVDCDYQRTQYLDKSIYTRIPRLISIDNTWKYVNNSIGIIYPEHSDLSVSYKATTSIHIPYFQQSLTIPLEINLLKETMDISSNPLSKCYEKPLKLHPKLHKKRFLSWPIITGITVSCIVVSFTALLIASLKLYKKWKTTKFEKEQKKFEKELELQRSQNEGKDLKIIKH</sequence>
<dbReference type="GO" id="GO:0005886">
    <property type="term" value="C:plasma membrane"/>
    <property type="evidence" value="ECO:0007669"/>
    <property type="project" value="TreeGrafter"/>
</dbReference>
<evidence type="ECO:0000256" key="2">
    <source>
        <dbReference type="SAM" id="SignalP"/>
    </source>
</evidence>
<accession>A0A151ZGW8</accession>
<feature type="chain" id="PRO_5007593282" description="IPT/TIG domain-containing protein" evidence="2">
    <location>
        <begin position="21"/>
        <end position="923"/>
    </location>
</feature>
<organism evidence="3 4">
    <name type="scientific">Tieghemostelium lacteum</name>
    <name type="common">Slime mold</name>
    <name type="synonym">Dictyostelium lacteum</name>
    <dbReference type="NCBI Taxonomy" id="361077"/>
    <lineage>
        <taxon>Eukaryota</taxon>
        <taxon>Amoebozoa</taxon>
        <taxon>Evosea</taxon>
        <taxon>Eumycetozoa</taxon>
        <taxon>Dictyostelia</taxon>
        <taxon>Dictyosteliales</taxon>
        <taxon>Raperosteliaceae</taxon>
        <taxon>Tieghemostelium</taxon>
    </lineage>
</organism>
<evidence type="ECO:0008006" key="5">
    <source>
        <dbReference type="Google" id="ProtNLM"/>
    </source>
</evidence>